<protein>
    <submittedName>
        <fullName evidence="2">Uncharacterized protein</fullName>
    </submittedName>
</protein>
<dbReference type="Proteomes" id="UP000242320">
    <property type="component" value="Unassembled WGS sequence"/>
</dbReference>
<reference evidence="2 3" key="1">
    <citation type="submission" date="2017-04" db="EMBL/GenBank/DDBJ databases">
        <title>The new phylogeny of genus Mycobacterium.</title>
        <authorList>
            <person name="Tortoli E."/>
            <person name="Trovato A."/>
            <person name="Cirillo D.M."/>
        </authorList>
    </citation>
    <scope>NUCLEOTIDE SEQUENCE [LARGE SCALE GENOMIC DNA]</scope>
    <source>
        <strain evidence="2 3">DSM 45247</strain>
    </source>
</reference>
<feature type="compositionally biased region" description="Low complexity" evidence="1">
    <location>
        <begin position="75"/>
        <end position="112"/>
    </location>
</feature>
<comment type="caution">
    <text evidence="2">The sequence shown here is derived from an EMBL/GenBank/DDBJ whole genome shotgun (WGS) entry which is preliminary data.</text>
</comment>
<evidence type="ECO:0000256" key="1">
    <source>
        <dbReference type="SAM" id="MobiDB-lite"/>
    </source>
</evidence>
<gene>
    <name evidence="2" type="ORF">B8W69_16875</name>
</gene>
<feature type="compositionally biased region" description="Basic and acidic residues" evidence="1">
    <location>
        <begin position="62"/>
        <end position="74"/>
    </location>
</feature>
<feature type="compositionally biased region" description="Low complexity" evidence="1">
    <location>
        <begin position="37"/>
        <end position="57"/>
    </location>
</feature>
<keyword evidence="3" id="KW-1185">Reference proteome</keyword>
<accession>A0A1X2KXJ7</accession>
<dbReference type="EMBL" id="NCXM01000016">
    <property type="protein sequence ID" value="OSC26458.1"/>
    <property type="molecule type" value="Genomic_DNA"/>
</dbReference>
<dbReference type="AlphaFoldDB" id="A0A1X2KXJ7"/>
<organism evidence="2 3">
    <name type="scientific">Mycolicibacterium vulneris</name>
    <dbReference type="NCBI Taxonomy" id="547163"/>
    <lineage>
        <taxon>Bacteria</taxon>
        <taxon>Bacillati</taxon>
        <taxon>Actinomycetota</taxon>
        <taxon>Actinomycetes</taxon>
        <taxon>Mycobacteriales</taxon>
        <taxon>Mycobacteriaceae</taxon>
        <taxon>Mycolicibacterium</taxon>
    </lineage>
</organism>
<feature type="region of interest" description="Disordered" evidence="1">
    <location>
        <begin position="1"/>
        <end position="153"/>
    </location>
</feature>
<name>A0A1X2KXJ7_9MYCO</name>
<evidence type="ECO:0000313" key="3">
    <source>
        <dbReference type="Proteomes" id="UP000242320"/>
    </source>
</evidence>
<sequence length="153" mass="16117">MDRSYAVLPTPAAPLHGTGSAEWASRAADPLDQSRRPAAPGCAALAIAASPTAPTRSARLRRACDRRQPNRADPQRPAAPRLRSPPAQPRRPAAPGCAALAIAASPTAPTRSARLRRACDRRYRMAPTMSPDIAPSCPDHEPQSLAPPPGKSK</sequence>
<proteinExistence type="predicted"/>
<evidence type="ECO:0000313" key="2">
    <source>
        <dbReference type="EMBL" id="OSC26458.1"/>
    </source>
</evidence>